<dbReference type="EMBL" id="KZ305116">
    <property type="protein sequence ID" value="PIA26092.1"/>
    <property type="molecule type" value="Genomic_DNA"/>
</dbReference>
<dbReference type="PANTHER" id="PTHR45089">
    <property type="entry name" value="DNAJ HEAT SHOCK AMINO-TERMINAL DOMAIN PROTEIN-RELATED"/>
    <property type="match status" value="1"/>
</dbReference>
<feature type="domain" description="DUF3444" evidence="2">
    <location>
        <begin position="105"/>
        <end position="312"/>
    </location>
</feature>
<dbReference type="AlphaFoldDB" id="A0A2G5C4A1"/>
<proteinExistence type="predicted"/>
<protein>
    <recommendedName>
        <fullName evidence="2">DUF3444 domain-containing protein</fullName>
    </recommendedName>
</protein>
<keyword evidence="4" id="KW-1185">Reference proteome</keyword>
<accession>A0A2G5C4A1</accession>
<dbReference type="STRING" id="218851.A0A2G5C4A1"/>
<name>A0A2G5C4A1_AQUCA</name>
<feature type="region of interest" description="Disordered" evidence="1">
    <location>
        <begin position="17"/>
        <end position="47"/>
    </location>
</feature>
<dbReference type="EMBL" id="KZ305116">
    <property type="protein sequence ID" value="PIA26094.1"/>
    <property type="molecule type" value="Genomic_DNA"/>
</dbReference>
<dbReference type="EMBL" id="KZ305116">
    <property type="protein sequence ID" value="PIA26093.1"/>
    <property type="molecule type" value="Genomic_DNA"/>
</dbReference>
<evidence type="ECO:0000256" key="1">
    <source>
        <dbReference type="SAM" id="MobiDB-lite"/>
    </source>
</evidence>
<sequence length="331" mass="38290">MSNMIGVSKSTQEIISKNNNSQANKKFQVQQPLKKKNAKQRRSEKVFGKRTRVPYHSRSTFFRLNIKLGHQTEGETIAWLLKQSEPVVDEVLGNKNQIWRKPKTKCEQTNTTFNDLDGFNVKKYFELNQVWALWHDVDGMPRSYARIHQVLPAELKVEVALLEPQPMTNEETQWLVEKNLPVACGAFKETKLTTTTEVSAFSHQVNCQRPSRKRSYYKIFPRKGEIWAVFKDWDISWTLHDLMSDTQYEMVEVVSDFCEKSGIFVIGLTRLGEHGDVFERQLHEGHVLSKQFSRKEMLRFSHRVPASKVTGEGIPTGSWKLNSAALPHQLL</sequence>
<evidence type="ECO:0000259" key="2">
    <source>
        <dbReference type="Pfam" id="PF11926"/>
    </source>
</evidence>
<reference evidence="3 4" key="1">
    <citation type="submission" date="2017-09" db="EMBL/GenBank/DDBJ databases">
        <title>WGS assembly of Aquilegia coerulea Goldsmith.</title>
        <authorList>
            <person name="Hodges S."/>
            <person name="Kramer E."/>
            <person name="Nordborg M."/>
            <person name="Tomkins J."/>
            <person name="Borevitz J."/>
            <person name="Derieg N."/>
            <person name="Yan J."/>
            <person name="Mihaltcheva S."/>
            <person name="Hayes R.D."/>
            <person name="Rokhsar D."/>
        </authorList>
    </citation>
    <scope>NUCLEOTIDE SEQUENCE [LARGE SCALE GENOMIC DNA]</scope>
    <source>
        <strain evidence="4">cv. Goldsmith</strain>
    </source>
</reference>
<gene>
    <name evidence="3" type="ORF">AQUCO_10000034v1</name>
</gene>
<organism evidence="3 4">
    <name type="scientific">Aquilegia coerulea</name>
    <name type="common">Rocky mountain columbine</name>
    <dbReference type="NCBI Taxonomy" id="218851"/>
    <lineage>
        <taxon>Eukaryota</taxon>
        <taxon>Viridiplantae</taxon>
        <taxon>Streptophyta</taxon>
        <taxon>Embryophyta</taxon>
        <taxon>Tracheophyta</taxon>
        <taxon>Spermatophyta</taxon>
        <taxon>Magnoliopsida</taxon>
        <taxon>Ranunculales</taxon>
        <taxon>Ranunculaceae</taxon>
        <taxon>Thalictroideae</taxon>
        <taxon>Aquilegia</taxon>
    </lineage>
</organism>
<dbReference type="Pfam" id="PF11926">
    <property type="entry name" value="DUF3444"/>
    <property type="match status" value="1"/>
</dbReference>
<feature type="compositionally biased region" description="Polar residues" evidence="1">
    <location>
        <begin position="17"/>
        <end position="31"/>
    </location>
</feature>
<evidence type="ECO:0000313" key="4">
    <source>
        <dbReference type="Proteomes" id="UP000230069"/>
    </source>
</evidence>
<dbReference type="OrthoDB" id="10250354at2759"/>
<dbReference type="InterPro" id="IPR024593">
    <property type="entry name" value="DUF3444"/>
</dbReference>
<evidence type="ECO:0000313" key="3">
    <source>
        <dbReference type="EMBL" id="PIA26093.1"/>
    </source>
</evidence>
<dbReference type="Proteomes" id="UP000230069">
    <property type="component" value="Unassembled WGS sequence"/>
</dbReference>
<dbReference type="PANTHER" id="PTHR45089:SF59">
    <property type="entry name" value="DNAJ HEAT SHOCK N-TERMINAL DOMAIN-CONTAINING PROTEIN"/>
    <property type="match status" value="1"/>
</dbReference>